<dbReference type="FunFam" id="1.20.1250.20:FF:000266">
    <property type="entry name" value="MFS multidrug transporter, putative"/>
    <property type="match status" value="1"/>
</dbReference>
<dbReference type="KEGG" id="ache:ACHE_70157S"/>
<evidence type="ECO:0000256" key="4">
    <source>
        <dbReference type="ARBA" id="ARBA00022692"/>
    </source>
</evidence>
<reference evidence="11" key="1">
    <citation type="submission" date="2021-01" db="EMBL/GenBank/DDBJ databases">
        <authorList>
            <consortium name="Aspergillus chevalieri M1 genome sequencing consortium"/>
            <person name="Kazuki M."/>
            <person name="Futagami T."/>
        </authorList>
    </citation>
    <scope>NUCLEOTIDE SEQUENCE</scope>
    <source>
        <strain evidence="11">M1</strain>
    </source>
</reference>
<gene>
    <name evidence="11" type="primary">MFS2</name>
    <name evidence="11" type="ORF">ACHE_70157S</name>
</gene>
<dbReference type="RefSeq" id="XP_043139836.1">
    <property type="nucleotide sequence ID" value="XM_043282459.1"/>
</dbReference>
<feature type="transmembrane region" description="Helical" evidence="9">
    <location>
        <begin position="472"/>
        <end position="492"/>
    </location>
</feature>
<evidence type="ECO:0000256" key="9">
    <source>
        <dbReference type="SAM" id="Phobius"/>
    </source>
</evidence>
<evidence type="ECO:0000256" key="1">
    <source>
        <dbReference type="ARBA" id="ARBA00004651"/>
    </source>
</evidence>
<keyword evidence="5 9" id="KW-1133">Transmembrane helix</keyword>
<dbReference type="AlphaFoldDB" id="A0A7R7VW90"/>
<comment type="similarity">
    <text evidence="7">Belongs to the major facilitator superfamily. DHA1 family. Polyamines/proton antiporter (TC 2.A.1.2.16) subfamily.</text>
</comment>
<dbReference type="EMBL" id="AP024422">
    <property type="protein sequence ID" value="BCR91314.1"/>
    <property type="molecule type" value="Genomic_DNA"/>
</dbReference>
<keyword evidence="2" id="KW-0813">Transport</keyword>
<dbReference type="CDD" id="cd17323">
    <property type="entry name" value="MFS_Tpo1_MDR_like"/>
    <property type="match status" value="1"/>
</dbReference>
<evidence type="ECO:0000256" key="8">
    <source>
        <dbReference type="SAM" id="MobiDB-lite"/>
    </source>
</evidence>
<dbReference type="Gene3D" id="1.20.1250.20">
    <property type="entry name" value="MFS general substrate transporter like domains"/>
    <property type="match status" value="1"/>
</dbReference>
<evidence type="ECO:0000256" key="7">
    <source>
        <dbReference type="ARBA" id="ARBA00038459"/>
    </source>
</evidence>
<evidence type="ECO:0000256" key="5">
    <source>
        <dbReference type="ARBA" id="ARBA00022989"/>
    </source>
</evidence>
<feature type="transmembrane region" description="Helical" evidence="9">
    <location>
        <begin position="404"/>
        <end position="425"/>
    </location>
</feature>
<dbReference type="Proteomes" id="UP000637239">
    <property type="component" value="Chromosome 7"/>
</dbReference>
<keyword evidence="12" id="KW-1185">Reference proteome</keyword>
<organism evidence="11 12">
    <name type="scientific">Aspergillus chevalieri</name>
    <name type="common">Eurotium chevalieri</name>
    <dbReference type="NCBI Taxonomy" id="182096"/>
    <lineage>
        <taxon>Eukaryota</taxon>
        <taxon>Fungi</taxon>
        <taxon>Dikarya</taxon>
        <taxon>Ascomycota</taxon>
        <taxon>Pezizomycotina</taxon>
        <taxon>Eurotiomycetes</taxon>
        <taxon>Eurotiomycetidae</taxon>
        <taxon>Eurotiales</taxon>
        <taxon>Aspergillaceae</taxon>
        <taxon>Aspergillus</taxon>
        <taxon>Aspergillus subgen. Aspergillus</taxon>
    </lineage>
</organism>
<keyword evidence="3" id="KW-1003">Cell membrane</keyword>
<evidence type="ECO:0000256" key="2">
    <source>
        <dbReference type="ARBA" id="ARBA00022448"/>
    </source>
</evidence>
<comment type="subcellular location">
    <subcellularLocation>
        <location evidence="1">Cell membrane</location>
        <topology evidence="1">Multi-pass membrane protein</topology>
    </subcellularLocation>
</comment>
<evidence type="ECO:0000256" key="3">
    <source>
        <dbReference type="ARBA" id="ARBA00022475"/>
    </source>
</evidence>
<name>A0A7R7VW90_ASPCH</name>
<accession>A0A7R7VW90</accession>
<keyword evidence="6 9" id="KW-0472">Membrane</keyword>
<evidence type="ECO:0000256" key="6">
    <source>
        <dbReference type="ARBA" id="ARBA00023136"/>
    </source>
</evidence>
<dbReference type="InterPro" id="IPR036259">
    <property type="entry name" value="MFS_trans_sf"/>
</dbReference>
<feature type="transmembrane region" description="Helical" evidence="9">
    <location>
        <begin position="377"/>
        <end position="398"/>
    </location>
</feature>
<feature type="domain" description="Major facilitator superfamily (MFS) profile" evidence="10">
    <location>
        <begin position="68"/>
        <end position="496"/>
    </location>
</feature>
<dbReference type="SUPFAM" id="SSF103473">
    <property type="entry name" value="MFS general substrate transporter"/>
    <property type="match status" value="1"/>
</dbReference>
<dbReference type="GO" id="GO:0005886">
    <property type="term" value="C:plasma membrane"/>
    <property type="evidence" value="ECO:0007669"/>
    <property type="project" value="UniProtKB-SubCell"/>
</dbReference>
<proteinExistence type="inferred from homology"/>
<feature type="transmembrane region" description="Helical" evidence="9">
    <location>
        <begin position="193"/>
        <end position="214"/>
    </location>
</feature>
<keyword evidence="4 9" id="KW-0812">Transmembrane</keyword>
<dbReference type="GeneID" id="66985672"/>
<dbReference type="PANTHER" id="PTHR23502:SF186">
    <property type="entry name" value="MAJOR FACILITATOR SUPERFAMILY (MFS) PROFILE DOMAIN-CONTAINING PROTEIN"/>
    <property type="match status" value="1"/>
</dbReference>
<feature type="region of interest" description="Disordered" evidence="8">
    <location>
        <begin position="523"/>
        <end position="546"/>
    </location>
</feature>
<sequence length="546" mass="59025">MDQKDPEAGHPRRLSWFRIVFDQAVLTSEIIDHPYPGSGTPDDPYLVGWLENDPRDPMQFPAWIKWSLTQVLAFSILAVSFVSSAYSGGISEVMKSLGGSQEANVLGVSIFVLGFASGPFLWGPLSELYGRQYLFFITYMVHTAFNAGGAGAKNLQTLLVLRFFSGVFGASPLTNAGGAIADMFAASERGLAMTLFALAPFLGPVIGPVVGGFVGETVGWRWLMGVMTIFTGIVWIIGALILPETYAPVLLRRRARKLSEISGKVYISRSDVGQGKAKPSVLFRNALARPWALLFLEPIVLLLSIYMAIVFGTLYLLFAAFPVVFQHGRGWSPGIGGLAFLGVAVGMMGAIAYALWDNKRYIRAGQRDPSGFAPPEARLPVCMIGGIAIPVGLFWFAWTNSPSIHWMVSIAAGVPFGFGIVLIFLGITNYLVDAYTIFAASVLAAGAILRALFAFAFPLFTTYMYRNLGIHWASSVPAFLSILCLPFPFLLYKYGPAIRRRCKYAAEADLVLRKIRGLAPAQQSAPTGVTNPLASSEPSSAGENAG</sequence>
<dbReference type="GO" id="GO:0022857">
    <property type="term" value="F:transmembrane transporter activity"/>
    <property type="evidence" value="ECO:0007669"/>
    <property type="project" value="InterPro"/>
</dbReference>
<feature type="transmembrane region" description="Helical" evidence="9">
    <location>
        <begin position="437"/>
        <end position="460"/>
    </location>
</feature>
<feature type="transmembrane region" description="Helical" evidence="9">
    <location>
        <begin position="220"/>
        <end position="242"/>
    </location>
</feature>
<feature type="transmembrane region" description="Helical" evidence="9">
    <location>
        <begin position="299"/>
        <end position="323"/>
    </location>
</feature>
<dbReference type="InterPro" id="IPR020846">
    <property type="entry name" value="MFS_dom"/>
</dbReference>
<dbReference type="Pfam" id="PF07690">
    <property type="entry name" value="MFS_1"/>
    <property type="match status" value="1"/>
</dbReference>
<evidence type="ECO:0000313" key="11">
    <source>
        <dbReference type="EMBL" id="BCR91314.1"/>
    </source>
</evidence>
<dbReference type="PROSITE" id="PS50850">
    <property type="entry name" value="MFS"/>
    <property type="match status" value="1"/>
</dbReference>
<reference evidence="11" key="2">
    <citation type="submission" date="2021-02" db="EMBL/GenBank/DDBJ databases">
        <title>Aspergillus chevalieri M1 genome sequence.</title>
        <authorList>
            <person name="Kadooka C."/>
            <person name="Mori K."/>
            <person name="Futagami T."/>
        </authorList>
    </citation>
    <scope>NUCLEOTIDE SEQUENCE</scope>
    <source>
        <strain evidence="11">M1</strain>
    </source>
</reference>
<dbReference type="PANTHER" id="PTHR23502">
    <property type="entry name" value="MAJOR FACILITATOR SUPERFAMILY"/>
    <property type="match status" value="1"/>
</dbReference>
<feature type="transmembrane region" description="Helical" evidence="9">
    <location>
        <begin position="103"/>
        <end position="121"/>
    </location>
</feature>
<dbReference type="InterPro" id="IPR011701">
    <property type="entry name" value="MFS"/>
</dbReference>
<protein>
    <submittedName>
        <fullName evidence="11">MFS siderochrome iron transporter 1</fullName>
    </submittedName>
</protein>
<feature type="transmembrane region" description="Helical" evidence="9">
    <location>
        <begin position="158"/>
        <end position="181"/>
    </location>
</feature>
<feature type="transmembrane region" description="Helical" evidence="9">
    <location>
        <begin position="63"/>
        <end position="83"/>
    </location>
</feature>
<feature type="transmembrane region" description="Helical" evidence="9">
    <location>
        <begin position="335"/>
        <end position="356"/>
    </location>
</feature>
<evidence type="ECO:0000259" key="10">
    <source>
        <dbReference type="PROSITE" id="PS50850"/>
    </source>
</evidence>
<evidence type="ECO:0000313" key="12">
    <source>
        <dbReference type="Proteomes" id="UP000637239"/>
    </source>
</evidence>